<accession>A0ABQ0JUT2</accession>
<reference evidence="2" key="1">
    <citation type="journal article" date="2015" name="Genome Announc.">
        <title>Draft Genome Sequence of an Anaerobic Ammonium-Oxidizing Bacterium, "Candidatus Brocadia sinica".</title>
        <authorList>
            <person name="Oshiki M."/>
            <person name="Shinyako-Hata K."/>
            <person name="Satoh H."/>
            <person name="Okabe S."/>
        </authorList>
    </citation>
    <scope>NUCLEOTIDE SEQUENCE [LARGE SCALE GENOMIC DNA]</scope>
    <source>
        <strain evidence="2">JPN1</strain>
    </source>
</reference>
<dbReference type="EMBL" id="BAFN01000001">
    <property type="protein sequence ID" value="GAN32461.1"/>
    <property type="molecule type" value="Genomic_DNA"/>
</dbReference>
<organism evidence="1 2">
    <name type="scientific">Candidatus Brocadia sinica JPN1</name>
    <dbReference type="NCBI Taxonomy" id="1197129"/>
    <lineage>
        <taxon>Bacteria</taxon>
        <taxon>Pseudomonadati</taxon>
        <taxon>Planctomycetota</taxon>
        <taxon>Candidatus Brocadiia</taxon>
        <taxon>Candidatus Brocadiales</taxon>
        <taxon>Candidatus Brocadiaceae</taxon>
        <taxon>Candidatus Brocadia</taxon>
    </lineage>
</organism>
<dbReference type="RefSeq" id="WP_052562619.1">
    <property type="nucleotide sequence ID" value="NZ_BAFN01000001.1"/>
</dbReference>
<name>A0ABQ0JUT2_9BACT</name>
<evidence type="ECO:0000313" key="1">
    <source>
        <dbReference type="EMBL" id="GAN32461.1"/>
    </source>
</evidence>
<gene>
    <name evidence="1" type="ORF">BROSI_A0976</name>
</gene>
<proteinExistence type="predicted"/>
<comment type="caution">
    <text evidence="1">The sequence shown here is derived from an EMBL/GenBank/DDBJ whole genome shotgun (WGS) entry which is preliminary data.</text>
</comment>
<dbReference type="Proteomes" id="UP000032309">
    <property type="component" value="Unassembled WGS sequence"/>
</dbReference>
<keyword evidence="2" id="KW-1185">Reference proteome</keyword>
<sequence>MTIDSEFKGFIAKQINKKFCRCFWPFEECKKEAIRAHSIQNSRVLQAIEQNGHVVMLQPKINFDEGPKAEFKDVGRNKATTFTGLCGEHDNQLFKPIDDSEIK</sequence>
<protein>
    <submittedName>
        <fullName evidence="1">Uncharacterized protein</fullName>
    </submittedName>
</protein>
<evidence type="ECO:0000313" key="2">
    <source>
        <dbReference type="Proteomes" id="UP000032309"/>
    </source>
</evidence>